<organism evidence="9 10">
    <name type="scientific">Ephemerocybe angulata</name>
    <dbReference type="NCBI Taxonomy" id="980116"/>
    <lineage>
        <taxon>Eukaryota</taxon>
        <taxon>Fungi</taxon>
        <taxon>Dikarya</taxon>
        <taxon>Basidiomycota</taxon>
        <taxon>Agaricomycotina</taxon>
        <taxon>Agaricomycetes</taxon>
        <taxon>Agaricomycetidae</taxon>
        <taxon>Agaricales</taxon>
        <taxon>Agaricineae</taxon>
        <taxon>Psathyrellaceae</taxon>
        <taxon>Ephemerocybe</taxon>
    </lineage>
</organism>
<dbReference type="InterPro" id="IPR036259">
    <property type="entry name" value="MFS_trans_sf"/>
</dbReference>
<feature type="transmembrane region" description="Helical" evidence="7">
    <location>
        <begin position="315"/>
        <end position="334"/>
    </location>
</feature>
<comment type="caution">
    <text evidence="9">The sequence shown here is derived from an EMBL/GenBank/DDBJ whole genome shotgun (WGS) entry which is preliminary data.</text>
</comment>
<keyword evidence="2" id="KW-0813">Transport</keyword>
<reference evidence="9 10" key="1">
    <citation type="submission" date="2020-07" db="EMBL/GenBank/DDBJ databases">
        <title>Comparative genomics of pyrophilous fungi reveals a link between fire events and developmental genes.</title>
        <authorList>
            <consortium name="DOE Joint Genome Institute"/>
            <person name="Steindorff A.S."/>
            <person name="Carver A."/>
            <person name="Calhoun S."/>
            <person name="Stillman K."/>
            <person name="Liu H."/>
            <person name="Lipzen A."/>
            <person name="Pangilinan J."/>
            <person name="Labutti K."/>
            <person name="Bruns T.D."/>
            <person name="Grigoriev I.V."/>
        </authorList>
    </citation>
    <scope>NUCLEOTIDE SEQUENCE [LARGE SCALE GENOMIC DNA]</scope>
    <source>
        <strain evidence="9 10">CBS 144469</strain>
    </source>
</reference>
<evidence type="ECO:0000256" key="1">
    <source>
        <dbReference type="ARBA" id="ARBA00004141"/>
    </source>
</evidence>
<feature type="domain" description="Major facilitator superfamily (MFS) profile" evidence="8">
    <location>
        <begin position="33"/>
        <end position="469"/>
    </location>
</feature>
<dbReference type="GO" id="GO:0016020">
    <property type="term" value="C:membrane"/>
    <property type="evidence" value="ECO:0007669"/>
    <property type="project" value="UniProtKB-SubCell"/>
</dbReference>
<feature type="transmembrane region" description="Helical" evidence="7">
    <location>
        <begin position="415"/>
        <end position="437"/>
    </location>
</feature>
<evidence type="ECO:0000256" key="6">
    <source>
        <dbReference type="SAM" id="MobiDB-lite"/>
    </source>
</evidence>
<keyword evidence="4 7" id="KW-1133">Transmembrane helix</keyword>
<evidence type="ECO:0000256" key="4">
    <source>
        <dbReference type="ARBA" id="ARBA00022989"/>
    </source>
</evidence>
<dbReference type="OrthoDB" id="419616at2759"/>
<evidence type="ECO:0000313" key="10">
    <source>
        <dbReference type="Proteomes" id="UP000521943"/>
    </source>
</evidence>
<feature type="transmembrane region" description="Helical" evidence="7">
    <location>
        <begin position="443"/>
        <end position="463"/>
    </location>
</feature>
<keyword evidence="10" id="KW-1185">Reference proteome</keyword>
<dbReference type="PANTHER" id="PTHR23504:SF15">
    <property type="entry name" value="MAJOR FACILITATOR SUPERFAMILY (MFS) PROFILE DOMAIN-CONTAINING PROTEIN"/>
    <property type="match status" value="1"/>
</dbReference>
<dbReference type="PROSITE" id="PS50850">
    <property type="entry name" value="MFS"/>
    <property type="match status" value="1"/>
</dbReference>
<evidence type="ECO:0000256" key="3">
    <source>
        <dbReference type="ARBA" id="ARBA00022692"/>
    </source>
</evidence>
<feature type="transmembrane region" description="Helical" evidence="7">
    <location>
        <begin position="71"/>
        <end position="93"/>
    </location>
</feature>
<proteinExistence type="predicted"/>
<evidence type="ECO:0000313" key="9">
    <source>
        <dbReference type="EMBL" id="KAF6765043.1"/>
    </source>
</evidence>
<dbReference type="Pfam" id="PF07690">
    <property type="entry name" value="MFS_1"/>
    <property type="match status" value="1"/>
</dbReference>
<feature type="transmembrane region" description="Helical" evidence="7">
    <location>
        <begin position="374"/>
        <end position="394"/>
    </location>
</feature>
<feature type="transmembrane region" description="Helical" evidence="7">
    <location>
        <begin position="165"/>
        <end position="185"/>
    </location>
</feature>
<comment type="subcellular location">
    <subcellularLocation>
        <location evidence="1">Membrane</location>
        <topology evidence="1">Multi-pass membrane protein</topology>
    </subcellularLocation>
</comment>
<dbReference type="EMBL" id="JACGCI010000003">
    <property type="protein sequence ID" value="KAF6765043.1"/>
    <property type="molecule type" value="Genomic_DNA"/>
</dbReference>
<dbReference type="Gene3D" id="1.20.1250.20">
    <property type="entry name" value="MFS general substrate transporter like domains"/>
    <property type="match status" value="1"/>
</dbReference>
<dbReference type="SUPFAM" id="SSF103473">
    <property type="entry name" value="MFS general substrate transporter"/>
    <property type="match status" value="1"/>
</dbReference>
<keyword evidence="5 7" id="KW-0472">Membrane</keyword>
<dbReference type="InterPro" id="IPR011701">
    <property type="entry name" value="MFS"/>
</dbReference>
<sequence>MNVPSAPIPADSGDAATDNNTPAPYKTPLPVLQLAVLCAVRLMDPVTFTQIFPYINEFLAKLHLVKDESQIGFYSGVVESTFAFFQLISIYHWAKLSEKIGRRPIVIGGTFGLALATLLLGFTSSLWAILLSRALAGLCSGIAAVLHSVLGELTDSTNQHIAFPLYGLFWPLGSILGPIIGGSLANPAEKYPGVFDYSLFRTYPYLLPCLTTGLLAFVTAVVATIFLTETHPSKQPSINTSGAEHISSHRSLNFMSVPEQSQLTILQLLSIPIIRALSVSGASLCFTATAFDSVFVLFCYTSIPEGGLDFNTSTIGYALAIAGTSSIAIQTLILPSLLRHFGHAHLYNFCMSMWPIAYILMPFLNLFAYEPIQLWIAITVLLSVSRVGCLAYSVSMVLVKENAPSPYALGQSNGLVMFAMCASRAFAPAFVSTMFVFSIKNNILGGYMWTAVMFFISLLGCSLSRSIAHPERQIQLR</sequence>
<name>A0A8H6IGI0_9AGAR</name>
<evidence type="ECO:0000259" key="8">
    <source>
        <dbReference type="PROSITE" id="PS50850"/>
    </source>
</evidence>
<feature type="region of interest" description="Disordered" evidence="6">
    <location>
        <begin position="1"/>
        <end position="22"/>
    </location>
</feature>
<dbReference type="GO" id="GO:0022857">
    <property type="term" value="F:transmembrane transporter activity"/>
    <property type="evidence" value="ECO:0007669"/>
    <property type="project" value="InterPro"/>
</dbReference>
<feature type="transmembrane region" description="Helical" evidence="7">
    <location>
        <begin position="135"/>
        <end position="153"/>
    </location>
</feature>
<dbReference type="PRINTS" id="PR01035">
    <property type="entry name" value="TCRTETA"/>
</dbReference>
<dbReference type="InterPro" id="IPR020846">
    <property type="entry name" value="MFS_dom"/>
</dbReference>
<protein>
    <submittedName>
        <fullName evidence="9">Major facilitator superfamily domain-containing protein</fullName>
    </submittedName>
</protein>
<feature type="transmembrane region" description="Helical" evidence="7">
    <location>
        <begin position="346"/>
        <end position="368"/>
    </location>
</feature>
<feature type="transmembrane region" description="Helical" evidence="7">
    <location>
        <begin position="276"/>
        <end position="303"/>
    </location>
</feature>
<dbReference type="AlphaFoldDB" id="A0A8H6IGI0"/>
<evidence type="ECO:0000256" key="7">
    <source>
        <dbReference type="SAM" id="Phobius"/>
    </source>
</evidence>
<dbReference type="Proteomes" id="UP000521943">
    <property type="component" value="Unassembled WGS sequence"/>
</dbReference>
<gene>
    <name evidence="9" type="ORF">DFP72DRAFT_798491</name>
</gene>
<feature type="transmembrane region" description="Helical" evidence="7">
    <location>
        <begin position="105"/>
        <end position="129"/>
    </location>
</feature>
<dbReference type="InterPro" id="IPR001958">
    <property type="entry name" value="Tet-R_TetA/multi-R_MdtG-like"/>
</dbReference>
<accession>A0A8H6IGI0</accession>
<feature type="transmembrane region" description="Helical" evidence="7">
    <location>
        <begin position="205"/>
        <end position="227"/>
    </location>
</feature>
<keyword evidence="3 7" id="KW-0812">Transmembrane</keyword>
<dbReference type="PANTHER" id="PTHR23504">
    <property type="entry name" value="MAJOR FACILITATOR SUPERFAMILY DOMAIN-CONTAINING PROTEIN 10"/>
    <property type="match status" value="1"/>
</dbReference>
<evidence type="ECO:0000256" key="2">
    <source>
        <dbReference type="ARBA" id="ARBA00022448"/>
    </source>
</evidence>
<evidence type="ECO:0000256" key="5">
    <source>
        <dbReference type="ARBA" id="ARBA00023136"/>
    </source>
</evidence>